<name>A0ABQ9WUG4_9EUKA</name>
<feature type="region of interest" description="Disordered" evidence="1">
    <location>
        <begin position="1"/>
        <end position="37"/>
    </location>
</feature>
<keyword evidence="3" id="KW-1185">Reference proteome</keyword>
<dbReference type="Proteomes" id="UP001281761">
    <property type="component" value="Unassembled WGS sequence"/>
</dbReference>
<reference evidence="2 3" key="1">
    <citation type="journal article" date="2022" name="bioRxiv">
        <title>Genomics of Preaxostyla Flagellates Illuminates Evolutionary Transitions and the Path Towards Mitochondrial Loss.</title>
        <authorList>
            <person name="Novak L.V.F."/>
            <person name="Treitli S.C."/>
            <person name="Pyrih J."/>
            <person name="Halakuc P."/>
            <person name="Pipaliya S.V."/>
            <person name="Vacek V."/>
            <person name="Brzon O."/>
            <person name="Soukal P."/>
            <person name="Eme L."/>
            <person name="Dacks J.B."/>
            <person name="Karnkowska A."/>
            <person name="Elias M."/>
            <person name="Hampl V."/>
        </authorList>
    </citation>
    <scope>NUCLEOTIDE SEQUENCE [LARGE SCALE GENOMIC DNA]</scope>
    <source>
        <strain evidence="2">NAU3</strain>
        <tissue evidence="2">Gut</tissue>
    </source>
</reference>
<feature type="region of interest" description="Disordered" evidence="1">
    <location>
        <begin position="51"/>
        <end position="72"/>
    </location>
</feature>
<protein>
    <submittedName>
        <fullName evidence="2">Uncharacterized protein</fullName>
    </submittedName>
</protein>
<gene>
    <name evidence="2" type="ORF">BLNAU_23021</name>
</gene>
<feature type="compositionally biased region" description="Basic and acidic residues" evidence="1">
    <location>
        <begin position="1"/>
        <end position="26"/>
    </location>
</feature>
<organism evidence="2 3">
    <name type="scientific">Blattamonas nauphoetae</name>
    <dbReference type="NCBI Taxonomy" id="2049346"/>
    <lineage>
        <taxon>Eukaryota</taxon>
        <taxon>Metamonada</taxon>
        <taxon>Preaxostyla</taxon>
        <taxon>Oxymonadida</taxon>
        <taxon>Blattamonas</taxon>
    </lineage>
</organism>
<evidence type="ECO:0000256" key="1">
    <source>
        <dbReference type="SAM" id="MobiDB-lite"/>
    </source>
</evidence>
<proteinExistence type="predicted"/>
<evidence type="ECO:0000313" key="2">
    <source>
        <dbReference type="EMBL" id="KAK2942056.1"/>
    </source>
</evidence>
<sequence length="443" mass="48196">MVARNMESDVEKKDSKTVVIPKEVKSPEPSQNKIEQEHTVALVVTLTDQTMAESIGEENKESTKQVEKKEEPKVQDNEILYENNGREEFIIDTRIQHFPPHDNAPTKSTSTPSLVVSSHFVAMTWISPIARRLDIGLDIATSTGHSLTGQKEVWGIDAKDEKATGPLSYFFFGRSSKVVHVSSGFWDHWKCGLKEQPCSSLNFGYSEASGTPVEIGEVLLDTDTILSSSLETKSKSVKIFSDDRSKLSIDSSASLLVSAGELFLTSLAIVLPSSLEVSPFIVSGGKLSIDSTVLISSSGTVDSPTIVHSPLFDVSSGSLSVCGSASSPLLFKWFQSEIESCILRVDGSSSASVEMSDCEFVSCESLTGKSGVFSLVGSPLPSTELQIRNCRFEKNCGTESNDIFVSDGWKDLLTRENFTNSFSDSDFDHVVIVSNADNDLLPF</sequence>
<dbReference type="EMBL" id="JARBJD010000438">
    <property type="protein sequence ID" value="KAK2942056.1"/>
    <property type="molecule type" value="Genomic_DNA"/>
</dbReference>
<comment type="caution">
    <text evidence="2">The sequence shown here is derived from an EMBL/GenBank/DDBJ whole genome shotgun (WGS) entry which is preliminary data.</text>
</comment>
<accession>A0ABQ9WUG4</accession>
<evidence type="ECO:0000313" key="3">
    <source>
        <dbReference type="Proteomes" id="UP001281761"/>
    </source>
</evidence>
<feature type="compositionally biased region" description="Basic and acidic residues" evidence="1">
    <location>
        <begin position="57"/>
        <end position="72"/>
    </location>
</feature>